<keyword evidence="10" id="KW-0282">Flagellum</keyword>
<keyword evidence="2" id="KW-1003">Cell membrane</keyword>
<sequence length="226" mass="24688">MLPKGLISLALALALIFGTNVHVLAADPGNGTVADMFKNQNTGHHAQSNPGSSAQTTNGNTSPVAIGGSNLFLDFVKIVFALLIVLALIYLLYRFVAKKTGKFREGNLLKNLGGVSVGTNRSVQLIRIGNKVMVIGVGETVQLLKEISDPSEIEALASQEEATDRLEENVVRVLQWTAGKAFRTQGKKQTTGRDYASSILREKLNQLKEEREKKMKELIQEVKRDE</sequence>
<evidence type="ECO:0000256" key="8">
    <source>
        <dbReference type="SAM" id="Phobius"/>
    </source>
</evidence>
<feature type="transmembrane region" description="Helical" evidence="8">
    <location>
        <begin position="78"/>
        <end position="96"/>
    </location>
</feature>
<keyword evidence="9" id="KW-0732">Signal</keyword>
<dbReference type="EMBL" id="SRJD01000001">
    <property type="protein sequence ID" value="TGB00292.1"/>
    <property type="molecule type" value="Genomic_DNA"/>
</dbReference>
<keyword evidence="11" id="KW-1185">Reference proteome</keyword>
<comment type="caution">
    <text evidence="10">The sequence shown here is derived from an EMBL/GenBank/DDBJ whole genome shotgun (WGS) entry which is preliminary data.</text>
</comment>
<dbReference type="GO" id="GO:0044781">
    <property type="term" value="P:bacterial-type flagellum organization"/>
    <property type="evidence" value="ECO:0007669"/>
    <property type="project" value="InterPro"/>
</dbReference>
<accession>A0A4Z0GVF6</accession>
<gene>
    <name evidence="10" type="ORF">E4665_01055</name>
</gene>
<evidence type="ECO:0000313" key="11">
    <source>
        <dbReference type="Proteomes" id="UP000298347"/>
    </source>
</evidence>
<evidence type="ECO:0000256" key="2">
    <source>
        <dbReference type="ARBA" id="ARBA00022475"/>
    </source>
</evidence>
<evidence type="ECO:0000256" key="7">
    <source>
        <dbReference type="SAM" id="MobiDB-lite"/>
    </source>
</evidence>
<organism evidence="10 11">
    <name type="scientific">Sporolactobacillus shoreae</name>
    <dbReference type="NCBI Taxonomy" id="1465501"/>
    <lineage>
        <taxon>Bacteria</taxon>
        <taxon>Bacillati</taxon>
        <taxon>Bacillota</taxon>
        <taxon>Bacilli</taxon>
        <taxon>Bacillales</taxon>
        <taxon>Sporolactobacillaceae</taxon>
        <taxon>Sporolactobacillus</taxon>
    </lineage>
</organism>
<dbReference type="OrthoDB" id="2376965at2"/>
<name>A0A4Z0GVF6_9BACL</name>
<evidence type="ECO:0000256" key="1">
    <source>
        <dbReference type="ARBA" id="ARBA00004236"/>
    </source>
</evidence>
<keyword evidence="10" id="KW-0966">Cell projection</keyword>
<keyword evidence="4 8" id="KW-1133">Transmembrane helix</keyword>
<evidence type="ECO:0000256" key="6">
    <source>
        <dbReference type="SAM" id="Coils"/>
    </source>
</evidence>
<dbReference type="Pfam" id="PF04347">
    <property type="entry name" value="FliO"/>
    <property type="match status" value="1"/>
</dbReference>
<protein>
    <submittedName>
        <fullName evidence="10">Flagellar biosynthetic protein FliO</fullName>
    </submittedName>
</protein>
<dbReference type="AlphaFoldDB" id="A0A4Z0GVF6"/>
<proteinExistence type="predicted"/>
<feature type="chain" id="PRO_5021241433" evidence="9">
    <location>
        <begin position="26"/>
        <end position="226"/>
    </location>
</feature>
<keyword evidence="6" id="KW-0175">Coiled coil</keyword>
<keyword evidence="3 8" id="KW-0812">Transmembrane</keyword>
<dbReference type="Proteomes" id="UP000298347">
    <property type="component" value="Unassembled WGS sequence"/>
</dbReference>
<comment type="subcellular location">
    <subcellularLocation>
        <location evidence="1">Cell membrane</location>
    </subcellularLocation>
</comment>
<keyword evidence="5 8" id="KW-0472">Membrane</keyword>
<feature type="coiled-coil region" evidence="6">
    <location>
        <begin position="197"/>
        <end position="225"/>
    </location>
</feature>
<dbReference type="InterPro" id="IPR022781">
    <property type="entry name" value="Flagellar_biosynth_FliO"/>
</dbReference>
<feature type="signal peptide" evidence="9">
    <location>
        <begin position="1"/>
        <end position="25"/>
    </location>
</feature>
<evidence type="ECO:0000256" key="5">
    <source>
        <dbReference type="ARBA" id="ARBA00023136"/>
    </source>
</evidence>
<reference evidence="10 11" key="1">
    <citation type="journal article" date="2015" name="Int. J. Syst. Evol. Microbiol.">
        <title>Sporolactobacillus shoreae sp. nov. and Sporolactobacillus spathodeae sp. nov., two spore-forming lactic acid bacteria isolated from tree barks in Thailand.</title>
        <authorList>
            <person name="Thamacharoensuk T."/>
            <person name="Kitahara M."/>
            <person name="Ohkuma M."/>
            <person name="Thongchul N."/>
            <person name="Tanasupawat S."/>
        </authorList>
    </citation>
    <scope>NUCLEOTIDE SEQUENCE [LARGE SCALE GENOMIC DNA]</scope>
    <source>
        <strain evidence="10 11">BK92</strain>
    </source>
</reference>
<evidence type="ECO:0000256" key="4">
    <source>
        <dbReference type="ARBA" id="ARBA00022989"/>
    </source>
</evidence>
<dbReference type="GO" id="GO:0016020">
    <property type="term" value="C:membrane"/>
    <property type="evidence" value="ECO:0007669"/>
    <property type="project" value="InterPro"/>
</dbReference>
<evidence type="ECO:0000313" key="10">
    <source>
        <dbReference type="EMBL" id="TGB00292.1"/>
    </source>
</evidence>
<keyword evidence="10" id="KW-0969">Cilium</keyword>
<feature type="region of interest" description="Disordered" evidence="7">
    <location>
        <begin position="38"/>
        <end position="60"/>
    </location>
</feature>
<evidence type="ECO:0000256" key="9">
    <source>
        <dbReference type="SAM" id="SignalP"/>
    </source>
</evidence>
<dbReference type="RefSeq" id="WP_135346938.1">
    <property type="nucleotide sequence ID" value="NZ_SRJD01000001.1"/>
</dbReference>
<evidence type="ECO:0000256" key="3">
    <source>
        <dbReference type="ARBA" id="ARBA00022692"/>
    </source>
</evidence>